<dbReference type="OrthoDB" id="6696428at2759"/>
<dbReference type="AlphaFoldDB" id="A0A9P0CT43"/>
<keyword evidence="2" id="KW-1185">Reference proteome</keyword>
<dbReference type="PANTHER" id="PTHR31511:SF12">
    <property type="entry name" value="RHO TERMINATION FACTOR N-TERMINAL DOMAIN-CONTAINING PROTEIN"/>
    <property type="match status" value="1"/>
</dbReference>
<name>A0A9P0CT43_9CUCU</name>
<accession>A0A9P0CT43</accession>
<dbReference type="EMBL" id="OV651814">
    <property type="protein sequence ID" value="CAH1106043.1"/>
    <property type="molecule type" value="Genomic_DNA"/>
</dbReference>
<sequence>MSIFNNLVRYIASFLGLLNPRYDEEIARKGIRECQKGIWRIKSAMKTAKTMGEKQHLQACLNNIKTVRTQIKSMEKKGAGLKSQPERAWNRVHWDESESAFESRIISGVITNLKHKDPKAFLIDAKAIFKRRIQTVLKKDAAVKVNVVFAGEFEIVKGESVLNEFKYFTTSNSPIYRDTDLDVWFDNKVIKPIMIELEDFQERQSGWALKKIMNLGVNINKFTPQLGSSYIDLPPQIKNRKACVNVKNDDQACFAWAVMSALYPNVHNTDRVSSYPTFQMFLSSKGSSSRWLLSRFLTLKNKIIYL</sequence>
<proteinExistence type="predicted"/>
<dbReference type="Proteomes" id="UP001153636">
    <property type="component" value="Chromosome 2"/>
</dbReference>
<evidence type="ECO:0000313" key="2">
    <source>
        <dbReference type="Proteomes" id="UP001153636"/>
    </source>
</evidence>
<protein>
    <submittedName>
        <fullName evidence="1">Uncharacterized protein</fullName>
    </submittedName>
</protein>
<gene>
    <name evidence="1" type="ORF">PSYICH_LOCUS6514</name>
</gene>
<reference evidence="1" key="1">
    <citation type="submission" date="2022-01" db="EMBL/GenBank/DDBJ databases">
        <authorList>
            <person name="King R."/>
        </authorList>
    </citation>
    <scope>NUCLEOTIDE SEQUENCE</scope>
</reference>
<organism evidence="1 2">
    <name type="scientific">Psylliodes chrysocephalus</name>
    <dbReference type="NCBI Taxonomy" id="3402493"/>
    <lineage>
        <taxon>Eukaryota</taxon>
        <taxon>Metazoa</taxon>
        <taxon>Ecdysozoa</taxon>
        <taxon>Arthropoda</taxon>
        <taxon>Hexapoda</taxon>
        <taxon>Insecta</taxon>
        <taxon>Pterygota</taxon>
        <taxon>Neoptera</taxon>
        <taxon>Endopterygota</taxon>
        <taxon>Coleoptera</taxon>
        <taxon>Polyphaga</taxon>
        <taxon>Cucujiformia</taxon>
        <taxon>Chrysomeloidea</taxon>
        <taxon>Chrysomelidae</taxon>
        <taxon>Galerucinae</taxon>
        <taxon>Alticini</taxon>
        <taxon>Psylliodes</taxon>
    </lineage>
</organism>
<evidence type="ECO:0000313" key="1">
    <source>
        <dbReference type="EMBL" id="CAH1106043.1"/>
    </source>
</evidence>
<dbReference type="PANTHER" id="PTHR31511">
    <property type="entry name" value="PROTEIN CBG23764"/>
    <property type="match status" value="1"/>
</dbReference>